<reference evidence="7" key="1">
    <citation type="submission" date="2012-04" db="EMBL/GenBank/DDBJ databases">
        <title>The Genome Sequence of Loa loa.</title>
        <authorList>
            <consortium name="The Broad Institute Genome Sequencing Platform"/>
            <consortium name="Broad Institute Genome Sequencing Center for Infectious Disease"/>
            <person name="Nutman T.B."/>
            <person name="Fink D.L."/>
            <person name="Russ C."/>
            <person name="Young S."/>
            <person name="Zeng Q."/>
            <person name="Gargeya S."/>
            <person name="Alvarado L."/>
            <person name="Berlin A."/>
            <person name="Chapman S.B."/>
            <person name="Chen Z."/>
            <person name="Freedman E."/>
            <person name="Gellesch M."/>
            <person name="Goldberg J."/>
            <person name="Griggs A."/>
            <person name="Gujja S."/>
            <person name="Heilman E.R."/>
            <person name="Heiman D."/>
            <person name="Howarth C."/>
            <person name="Mehta T."/>
            <person name="Neiman D."/>
            <person name="Pearson M."/>
            <person name="Roberts A."/>
            <person name="Saif S."/>
            <person name="Shea T."/>
            <person name="Shenoy N."/>
            <person name="Sisk P."/>
            <person name="Stolte C."/>
            <person name="Sykes S."/>
            <person name="White J."/>
            <person name="Yandava C."/>
            <person name="Haas B."/>
            <person name="Henn M.R."/>
            <person name="Nusbaum C."/>
            <person name="Birren B."/>
        </authorList>
    </citation>
    <scope>NUCLEOTIDE SEQUENCE [LARGE SCALE GENOMIC DNA]</scope>
</reference>
<dbReference type="AlphaFoldDB" id="A0A1S0TEP7"/>
<dbReference type="OMA" id="NSPHIFE"/>
<dbReference type="SUPFAM" id="SSF81321">
    <property type="entry name" value="Family A G protein-coupled receptor-like"/>
    <property type="match status" value="1"/>
</dbReference>
<keyword evidence="2 5" id="KW-0812">Transmembrane</keyword>
<keyword evidence="4 5" id="KW-0472">Membrane</keyword>
<dbReference type="PANTHER" id="PTHR47632">
    <property type="entry name" value="FMRFAMIDE PEPTIDE RECEPTOR FAMILY-RELATED"/>
    <property type="match status" value="1"/>
</dbReference>
<feature type="transmembrane region" description="Helical" evidence="5">
    <location>
        <begin position="84"/>
        <end position="101"/>
    </location>
</feature>
<dbReference type="InterPro" id="IPR017452">
    <property type="entry name" value="GPCR_Rhodpsn_7TM"/>
</dbReference>
<evidence type="ECO:0000256" key="3">
    <source>
        <dbReference type="ARBA" id="ARBA00022989"/>
    </source>
</evidence>
<name>A0A1S0TEP7_LOALO</name>
<keyword evidence="3 5" id="KW-1133">Transmembrane helix</keyword>
<evidence type="ECO:0000256" key="2">
    <source>
        <dbReference type="ARBA" id="ARBA00022692"/>
    </source>
</evidence>
<protein>
    <recommendedName>
        <fullName evidence="6">G-protein coupled receptors family 1 profile domain-containing protein</fullName>
    </recommendedName>
</protein>
<dbReference type="InParanoid" id="A0A1S0TEP7"/>
<gene>
    <name evidence="7" type="ORF">LOAG_16195</name>
</gene>
<sequence>MFAMFYNSPHIFEINVITCWNIIHGKKSIDVCPTDLRQNQLYLTVYYVWMYSIVMAIGPVLILIILNTAIIIALRNTLSVSDDSNIITLVAIVCLFIACNIL</sequence>
<evidence type="ECO:0000256" key="4">
    <source>
        <dbReference type="ARBA" id="ARBA00023136"/>
    </source>
</evidence>
<evidence type="ECO:0000256" key="1">
    <source>
        <dbReference type="ARBA" id="ARBA00004370"/>
    </source>
</evidence>
<evidence type="ECO:0000256" key="5">
    <source>
        <dbReference type="SAM" id="Phobius"/>
    </source>
</evidence>
<dbReference type="CTD" id="9953691"/>
<evidence type="ECO:0000259" key="6">
    <source>
        <dbReference type="PROSITE" id="PS50262"/>
    </source>
</evidence>
<accession>A0A1S0TEP7</accession>
<comment type="subcellular location">
    <subcellularLocation>
        <location evidence="1">Membrane</location>
    </subcellularLocation>
</comment>
<organism evidence="7">
    <name type="scientific">Loa loa</name>
    <name type="common">Eye worm</name>
    <name type="synonym">Filaria loa</name>
    <dbReference type="NCBI Taxonomy" id="7209"/>
    <lineage>
        <taxon>Eukaryota</taxon>
        <taxon>Metazoa</taxon>
        <taxon>Ecdysozoa</taxon>
        <taxon>Nematoda</taxon>
        <taxon>Chromadorea</taxon>
        <taxon>Rhabditida</taxon>
        <taxon>Spirurina</taxon>
        <taxon>Spiruromorpha</taxon>
        <taxon>Filarioidea</taxon>
        <taxon>Onchocercidae</taxon>
        <taxon>Loa</taxon>
    </lineage>
</organism>
<dbReference type="PROSITE" id="PS50262">
    <property type="entry name" value="G_PROTEIN_RECEP_F1_2"/>
    <property type="match status" value="1"/>
</dbReference>
<proteinExistence type="predicted"/>
<evidence type="ECO:0000313" key="7">
    <source>
        <dbReference type="EMBL" id="EFO12339.1"/>
    </source>
</evidence>
<dbReference type="PANTHER" id="PTHR47632:SF2">
    <property type="entry name" value="G-PROTEIN COUPLED RECEPTOR FRPR-1-RELATED"/>
    <property type="match status" value="1"/>
</dbReference>
<dbReference type="RefSeq" id="XP_003151730.1">
    <property type="nucleotide sequence ID" value="XM_003151682.1"/>
</dbReference>
<dbReference type="GeneID" id="9953691"/>
<dbReference type="Gene3D" id="1.20.1070.10">
    <property type="entry name" value="Rhodopsin 7-helix transmembrane proteins"/>
    <property type="match status" value="1"/>
</dbReference>
<dbReference type="KEGG" id="loa:LOAG_16195"/>
<dbReference type="EMBL" id="JH716733">
    <property type="protein sequence ID" value="EFO12339.1"/>
    <property type="molecule type" value="Genomic_DNA"/>
</dbReference>
<dbReference type="GO" id="GO:0016020">
    <property type="term" value="C:membrane"/>
    <property type="evidence" value="ECO:0007669"/>
    <property type="project" value="UniProtKB-SubCell"/>
</dbReference>
<dbReference type="OrthoDB" id="10011262at2759"/>
<feature type="non-terminal residue" evidence="7">
    <location>
        <position position="102"/>
    </location>
</feature>
<feature type="transmembrane region" description="Helical" evidence="5">
    <location>
        <begin position="46"/>
        <end position="72"/>
    </location>
</feature>
<feature type="domain" description="G-protein coupled receptors family 1 profile" evidence="6">
    <location>
        <begin position="1"/>
        <end position="102"/>
    </location>
</feature>
<dbReference type="InterPro" id="IPR053326">
    <property type="entry name" value="GPCR1-like"/>
</dbReference>